<accession>A0A084QIP0</accession>
<dbReference type="InParanoid" id="A0A084QIP0"/>
<proteinExistence type="predicted"/>
<dbReference type="AlphaFoldDB" id="A0A084QIP0"/>
<dbReference type="Proteomes" id="UP000028524">
    <property type="component" value="Unassembled WGS sequence"/>
</dbReference>
<gene>
    <name evidence="1" type="ORF">S40285_10538</name>
</gene>
<sequence length="376" mass="42993">MLWPPSCQSHATVVRYCSIPSYQPVEKSRTSGVMVQSKIPSNPRYEPGSINHIFRANQGKRLYVRPLFWTQDHLTLLGCDFNDQGFLTEGQEQRSNKKTKSMSDNMELPLRNKRRSISPDSGLVISGDSPTQTPSLCGENINIVKKFFLPNLLGRYGLHWYCKGGIPFWFNGKPVARVGAENFYAKHKGPPELALIDMETILDMRRASSKIDSFLDGPMRRIQRLKILKAMPEMEHRDPYLVGLMIGMAQQQRAHIEAKLEEQELDSVKVGSLYGKFTTLLAKLRSKVASKKDKKVEGMPDTFKVRVIATPGCFTNGMDANFLYVYEAGLTTTFLDKLERPNEHFSCEPVHISYWRIPIDDLTGFTYRMNYLFYKD</sequence>
<dbReference type="HOGENOM" id="CLU_064776_0_0_1"/>
<protein>
    <submittedName>
        <fullName evidence="1">Uncharacterized protein</fullName>
    </submittedName>
</protein>
<dbReference type="EMBL" id="KL660720">
    <property type="protein sequence ID" value="KFA63825.1"/>
    <property type="molecule type" value="Genomic_DNA"/>
</dbReference>
<reference evidence="1 2" key="1">
    <citation type="journal article" date="2014" name="BMC Genomics">
        <title>Comparative genome sequencing reveals chemotype-specific gene clusters in the toxigenic black mold Stachybotrys.</title>
        <authorList>
            <person name="Semeiks J."/>
            <person name="Borek D."/>
            <person name="Otwinowski Z."/>
            <person name="Grishin N.V."/>
        </authorList>
    </citation>
    <scope>NUCLEOTIDE SEQUENCE [LARGE SCALE GENOMIC DNA]</scope>
    <source>
        <strain evidence="1 2">IBT 40285</strain>
    </source>
</reference>
<dbReference type="OrthoDB" id="5343483at2759"/>
<name>A0A084QIP0_STAC4</name>
<evidence type="ECO:0000313" key="2">
    <source>
        <dbReference type="Proteomes" id="UP000028524"/>
    </source>
</evidence>
<organism evidence="1 2">
    <name type="scientific">Stachybotrys chlorohalonatus (strain IBT 40285)</name>
    <dbReference type="NCBI Taxonomy" id="1283841"/>
    <lineage>
        <taxon>Eukaryota</taxon>
        <taxon>Fungi</taxon>
        <taxon>Dikarya</taxon>
        <taxon>Ascomycota</taxon>
        <taxon>Pezizomycotina</taxon>
        <taxon>Sordariomycetes</taxon>
        <taxon>Hypocreomycetidae</taxon>
        <taxon>Hypocreales</taxon>
        <taxon>Stachybotryaceae</taxon>
        <taxon>Stachybotrys</taxon>
    </lineage>
</organism>
<evidence type="ECO:0000313" key="1">
    <source>
        <dbReference type="EMBL" id="KFA63825.1"/>
    </source>
</evidence>
<keyword evidence="2" id="KW-1185">Reference proteome</keyword>